<organism evidence="1">
    <name type="scientific">hydrothermal vent metagenome</name>
    <dbReference type="NCBI Taxonomy" id="652676"/>
    <lineage>
        <taxon>unclassified sequences</taxon>
        <taxon>metagenomes</taxon>
        <taxon>ecological metagenomes</taxon>
    </lineage>
</organism>
<dbReference type="Gene3D" id="3.40.50.150">
    <property type="entry name" value="Vaccinia Virus protein VP39"/>
    <property type="match status" value="1"/>
</dbReference>
<dbReference type="AlphaFoldDB" id="A0A3B0UFC0"/>
<name>A0A3B0UFC0_9ZZZZ</name>
<evidence type="ECO:0008006" key="2">
    <source>
        <dbReference type="Google" id="ProtNLM"/>
    </source>
</evidence>
<evidence type="ECO:0000313" key="1">
    <source>
        <dbReference type="EMBL" id="VAW25292.1"/>
    </source>
</evidence>
<dbReference type="Pfam" id="PF13489">
    <property type="entry name" value="Methyltransf_23"/>
    <property type="match status" value="1"/>
</dbReference>
<dbReference type="EMBL" id="UOER01000351">
    <property type="protein sequence ID" value="VAW25292.1"/>
    <property type="molecule type" value="Genomic_DNA"/>
</dbReference>
<protein>
    <recommendedName>
        <fullName evidence="2">Methyltransferase type 11 domain-containing protein</fullName>
    </recommendedName>
</protein>
<sequence length="152" mass="17869">MNTYLENFIKEKFQTPGKALDLGAGKFQDIEALKKKGWVCEGVDKNRGIDLNELYISKIKPFDLVYSNYVLHFLKNKQQLLDTVYQNLKKDGWLFLQTFDKSDENIKGFTKEEIMNLLKDFQNISTKVFSIYDDEPGHNHWHQIMEVTAQKK</sequence>
<dbReference type="SUPFAM" id="SSF53335">
    <property type="entry name" value="S-adenosyl-L-methionine-dependent methyltransferases"/>
    <property type="match status" value="1"/>
</dbReference>
<gene>
    <name evidence="1" type="ORF">MNBD_BACTEROID04-1999</name>
</gene>
<reference evidence="1" key="1">
    <citation type="submission" date="2018-06" db="EMBL/GenBank/DDBJ databases">
        <authorList>
            <person name="Zhirakovskaya E."/>
        </authorList>
    </citation>
    <scope>NUCLEOTIDE SEQUENCE</scope>
</reference>
<proteinExistence type="predicted"/>
<dbReference type="CDD" id="cd02440">
    <property type="entry name" value="AdoMet_MTases"/>
    <property type="match status" value="1"/>
</dbReference>
<accession>A0A3B0UFC0</accession>
<dbReference type="InterPro" id="IPR029063">
    <property type="entry name" value="SAM-dependent_MTases_sf"/>
</dbReference>